<sequence length="66" mass="7672">MIACAIQMEAKELITKVLFFKYRGEEVRINNAAIRRVLNRRAYNVVKDVVQAAVDKARLDYFKTPL</sequence>
<reference evidence="3" key="2">
    <citation type="submission" date="2017-01" db="EMBL/GenBank/DDBJ databases">
        <authorList>
            <person name="Poblete-Castro I."/>
        </authorList>
    </citation>
    <scope>NUCLEOTIDE SEQUENCE [LARGE SCALE GENOMIC DNA]</scope>
    <source>
        <strain evidence="3">DSM 18361 / CCUG 53116 / MT1</strain>
    </source>
</reference>
<dbReference type="AlphaFoldDB" id="A0A1H0MSM3"/>
<keyword evidence="3" id="KW-1185">Reference proteome</keyword>
<accession>A0A1H0MSM3</accession>
<dbReference type="Proteomes" id="UP000186756">
    <property type="component" value="Unassembled WGS sequence"/>
</dbReference>
<evidence type="ECO:0000313" key="2">
    <source>
        <dbReference type="EMBL" id="SDO83354.1"/>
    </source>
</evidence>
<name>A0A1H0MSM3_PSERE</name>
<dbReference type="EMBL" id="MSTQ01000011">
    <property type="protein sequence ID" value="OLU01352.1"/>
    <property type="molecule type" value="Genomic_DNA"/>
</dbReference>
<protein>
    <submittedName>
        <fullName evidence="2">Uncharacterized protein</fullName>
    </submittedName>
</protein>
<evidence type="ECO:0000313" key="1">
    <source>
        <dbReference type="EMBL" id="OLU01352.1"/>
    </source>
</evidence>
<evidence type="ECO:0000313" key="4">
    <source>
        <dbReference type="Proteomes" id="UP000198549"/>
    </source>
</evidence>
<gene>
    <name evidence="1" type="ORF">BVK86_18750</name>
    <name evidence="2" type="ORF">SAMN04490202_1996</name>
</gene>
<reference evidence="1" key="3">
    <citation type="submission" date="2017-01" db="EMBL/GenBank/DDBJ databases">
        <authorList>
            <person name="Mah S.A."/>
            <person name="Swanson W.J."/>
            <person name="Moy G.W."/>
            <person name="Vacquier V.D."/>
        </authorList>
    </citation>
    <scope>NUCLEOTIDE SEQUENCE [LARGE SCALE GENOMIC DNA]</scope>
    <source>
        <strain evidence="1">MT1</strain>
    </source>
</reference>
<evidence type="ECO:0000313" key="3">
    <source>
        <dbReference type="Proteomes" id="UP000186756"/>
    </source>
</evidence>
<reference evidence="2 4" key="1">
    <citation type="submission" date="2016-10" db="EMBL/GenBank/DDBJ databases">
        <authorList>
            <person name="de Groot N.N."/>
        </authorList>
    </citation>
    <scope>NUCLEOTIDE SEQUENCE [LARGE SCALE GENOMIC DNA]</scope>
    <source>
        <strain evidence="2 4">BS3776</strain>
    </source>
</reference>
<dbReference type="Proteomes" id="UP000198549">
    <property type="component" value="Chromosome I"/>
</dbReference>
<proteinExistence type="predicted"/>
<organism evidence="2 4">
    <name type="scientific">Pseudomonas reinekei</name>
    <dbReference type="NCBI Taxonomy" id="395598"/>
    <lineage>
        <taxon>Bacteria</taxon>
        <taxon>Pseudomonadati</taxon>
        <taxon>Pseudomonadota</taxon>
        <taxon>Gammaproteobacteria</taxon>
        <taxon>Pseudomonadales</taxon>
        <taxon>Pseudomonadaceae</taxon>
        <taxon>Pseudomonas</taxon>
    </lineage>
</organism>
<dbReference type="EMBL" id="LT629709">
    <property type="protein sequence ID" value="SDO83354.1"/>
    <property type="molecule type" value="Genomic_DNA"/>
</dbReference>